<gene>
    <name evidence="2" type="ORF">DIATSA_LOCUS3882</name>
</gene>
<dbReference type="AlphaFoldDB" id="A0A9N9WAS8"/>
<keyword evidence="3" id="KW-1185">Reference proteome</keyword>
<accession>A0A9N9WAS8</accession>
<sequence length="367" mass="39944">MPEALRDPTRDILNNRNGIEVVRVKIVIFFAILPNVDVGSIEKCRWTRPLTISGKNDRAGIEFASSTNVTFSYRKAESMIFALRVSNVQDCPDVTRNCSTLRSPHGVACRLRGLAPGRYELALTHLAPWVSGDFMRNKATTRNIFEVNSPRVAGVGRVGAGGAGWGWARGWGAAAAALLALCAAAALLLCALQRRRHRARSKRVLSQWLHREESKQQPVGGAGPILVAYAREGPAFRPLVQALLDLLEAAAPGQVLDLHSARTAALAAGGAAAWLRALLAAPHRLVLLQSPALRLPPPGAAGEVLYRCPEPGDWLLPLLLRTVQEHRDPTPYRKHYLATAVEAGGGPRRHRIVRNVTALRNSRNTPY</sequence>
<dbReference type="OrthoDB" id="7390598at2759"/>
<evidence type="ECO:0000256" key="1">
    <source>
        <dbReference type="SAM" id="Phobius"/>
    </source>
</evidence>
<protein>
    <submittedName>
        <fullName evidence="2">Uncharacterized protein</fullName>
    </submittedName>
</protein>
<keyword evidence="1" id="KW-1133">Transmembrane helix</keyword>
<name>A0A9N9WAS8_9NEOP</name>
<keyword evidence="1" id="KW-0472">Membrane</keyword>
<dbReference type="EMBL" id="OU893345">
    <property type="protein sequence ID" value="CAG9785884.1"/>
    <property type="molecule type" value="Genomic_DNA"/>
</dbReference>
<evidence type="ECO:0000313" key="3">
    <source>
        <dbReference type="Proteomes" id="UP001153714"/>
    </source>
</evidence>
<evidence type="ECO:0000313" key="2">
    <source>
        <dbReference type="EMBL" id="CAG9785884.1"/>
    </source>
</evidence>
<dbReference type="Proteomes" id="UP001153714">
    <property type="component" value="Chromosome 14"/>
</dbReference>
<organism evidence="2 3">
    <name type="scientific">Diatraea saccharalis</name>
    <name type="common">sugarcane borer</name>
    <dbReference type="NCBI Taxonomy" id="40085"/>
    <lineage>
        <taxon>Eukaryota</taxon>
        <taxon>Metazoa</taxon>
        <taxon>Ecdysozoa</taxon>
        <taxon>Arthropoda</taxon>
        <taxon>Hexapoda</taxon>
        <taxon>Insecta</taxon>
        <taxon>Pterygota</taxon>
        <taxon>Neoptera</taxon>
        <taxon>Endopterygota</taxon>
        <taxon>Lepidoptera</taxon>
        <taxon>Glossata</taxon>
        <taxon>Ditrysia</taxon>
        <taxon>Pyraloidea</taxon>
        <taxon>Crambidae</taxon>
        <taxon>Crambinae</taxon>
        <taxon>Diatraea</taxon>
    </lineage>
</organism>
<reference evidence="2" key="2">
    <citation type="submission" date="2022-10" db="EMBL/GenBank/DDBJ databases">
        <authorList>
            <consortium name="ENA_rothamsted_submissions"/>
            <consortium name="culmorum"/>
            <person name="King R."/>
        </authorList>
    </citation>
    <scope>NUCLEOTIDE SEQUENCE</scope>
</reference>
<keyword evidence="1" id="KW-0812">Transmembrane</keyword>
<reference evidence="2" key="1">
    <citation type="submission" date="2021-12" db="EMBL/GenBank/DDBJ databases">
        <authorList>
            <person name="King R."/>
        </authorList>
    </citation>
    <scope>NUCLEOTIDE SEQUENCE</scope>
</reference>
<proteinExistence type="predicted"/>
<feature type="transmembrane region" description="Helical" evidence="1">
    <location>
        <begin position="171"/>
        <end position="192"/>
    </location>
</feature>